<comment type="caution">
    <text evidence="4">The sequence shown here is derived from an EMBL/GenBank/DDBJ whole genome shotgun (WGS) entry which is preliminary data.</text>
</comment>
<reference evidence="5" key="2">
    <citation type="submission" date="2019-10" db="EMBL/GenBank/DDBJ databases">
        <title>A de novo genome assembly of a pear dwarfing rootstock.</title>
        <authorList>
            <person name="Wang F."/>
            <person name="Wang J."/>
            <person name="Li S."/>
            <person name="Zhang Y."/>
            <person name="Fang M."/>
            <person name="Ma L."/>
            <person name="Zhao Y."/>
            <person name="Jiang S."/>
        </authorList>
    </citation>
    <scope>NUCLEOTIDE SEQUENCE [LARGE SCALE GENOMIC DNA]</scope>
</reference>
<dbReference type="AlphaFoldDB" id="A0A5N5GUK1"/>
<dbReference type="PANTHER" id="PTHR14027">
    <property type="entry name" value="RNA POLYMERASE-ASSOCIATED PROTEIN CTR9"/>
    <property type="match status" value="1"/>
</dbReference>
<dbReference type="InterPro" id="IPR011990">
    <property type="entry name" value="TPR-like_helical_dom_sf"/>
</dbReference>
<dbReference type="PANTHER" id="PTHR14027:SF2">
    <property type="entry name" value="RNA POLYMERASE-ASSOCIATED PROTEIN CTR9 HOMOLOG"/>
    <property type="match status" value="1"/>
</dbReference>
<organism evidence="4 5">
    <name type="scientific">Pyrus ussuriensis x Pyrus communis</name>
    <dbReference type="NCBI Taxonomy" id="2448454"/>
    <lineage>
        <taxon>Eukaryota</taxon>
        <taxon>Viridiplantae</taxon>
        <taxon>Streptophyta</taxon>
        <taxon>Embryophyta</taxon>
        <taxon>Tracheophyta</taxon>
        <taxon>Spermatophyta</taxon>
        <taxon>Magnoliopsida</taxon>
        <taxon>eudicotyledons</taxon>
        <taxon>Gunneridae</taxon>
        <taxon>Pentapetalae</taxon>
        <taxon>rosids</taxon>
        <taxon>fabids</taxon>
        <taxon>Rosales</taxon>
        <taxon>Rosaceae</taxon>
        <taxon>Amygdaloideae</taxon>
        <taxon>Maleae</taxon>
        <taxon>Pyrus</taxon>
    </lineage>
</organism>
<accession>A0A5N5GUK1</accession>
<dbReference type="InterPro" id="IPR019734">
    <property type="entry name" value="TPR_rpt"/>
</dbReference>
<dbReference type="PROSITE" id="PS50005">
    <property type="entry name" value="TPR"/>
    <property type="match status" value="1"/>
</dbReference>
<dbReference type="Gene3D" id="1.25.40.10">
    <property type="entry name" value="Tetratricopeptide repeat domain"/>
    <property type="match status" value="1"/>
</dbReference>
<dbReference type="GO" id="GO:0006355">
    <property type="term" value="P:regulation of DNA-templated transcription"/>
    <property type="evidence" value="ECO:0007669"/>
    <property type="project" value="InterPro"/>
</dbReference>
<evidence type="ECO:0000256" key="1">
    <source>
        <dbReference type="ARBA" id="ARBA00022737"/>
    </source>
</evidence>
<evidence type="ECO:0000313" key="4">
    <source>
        <dbReference type="EMBL" id="KAB2618323.1"/>
    </source>
</evidence>
<dbReference type="EMBL" id="SMOL01000401">
    <property type="protein sequence ID" value="KAB2618323.1"/>
    <property type="molecule type" value="Genomic_DNA"/>
</dbReference>
<keyword evidence="5" id="KW-1185">Reference proteome</keyword>
<keyword evidence="1" id="KW-0677">Repeat</keyword>
<gene>
    <name evidence="4" type="ORF">D8674_014192</name>
</gene>
<sequence length="155" mass="17495">MQGGARNSEEEVRVVLDQLPKEANDIIDILKAEQASLDLWLIIAACVEFNRGHYSDSLELYKGDYEKAGVYYMASVKEISKPHEFVFPYYGLGQVQLKMGYLRSSLSNFEKVLEVYPDNSDTLKLGQTEKALEFMRKATKVDPDDSQALLDLGSC</sequence>
<feature type="repeat" description="TPR" evidence="3">
    <location>
        <begin position="86"/>
        <end position="119"/>
    </location>
</feature>
<dbReference type="Proteomes" id="UP000327157">
    <property type="component" value="Chromosome 15"/>
</dbReference>
<dbReference type="GO" id="GO:0016593">
    <property type="term" value="C:Cdc73/Paf1 complex"/>
    <property type="evidence" value="ECO:0007669"/>
    <property type="project" value="TreeGrafter"/>
</dbReference>
<dbReference type="InterPro" id="IPR031101">
    <property type="entry name" value="Ctr9"/>
</dbReference>
<evidence type="ECO:0000256" key="3">
    <source>
        <dbReference type="PROSITE-ProRule" id="PRU00339"/>
    </source>
</evidence>
<keyword evidence="2 3" id="KW-0802">TPR repeat</keyword>
<dbReference type="GO" id="GO:0000993">
    <property type="term" value="F:RNA polymerase II complex binding"/>
    <property type="evidence" value="ECO:0007669"/>
    <property type="project" value="TreeGrafter"/>
</dbReference>
<protein>
    <submittedName>
        <fullName evidence="4">RNA polymerase-associated protein CTR9-like protein</fullName>
    </submittedName>
</protein>
<reference evidence="4 5" key="3">
    <citation type="submission" date="2019-11" db="EMBL/GenBank/DDBJ databases">
        <title>A de novo genome assembly of a pear dwarfing rootstock.</title>
        <authorList>
            <person name="Wang F."/>
            <person name="Wang J."/>
            <person name="Li S."/>
            <person name="Zhang Y."/>
            <person name="Fang M."/>
            <person name="Ma L."/>
            <person name="Zhao Y."/>
            <person name="Jiang S."/>
        </authorList>
    </citation>
    <scope>NUCLEOTIDE SEQUENCE [LARGE SCALE GENOMIC DNA]</scope>
    <source>
        <strain evidence="4">S2</strain>
        <tissue evidence="4">Leaf</tissue>
    </source>
</reference>
<evidence type="ECO:0000256" key="2">
    <source>
        <dbReference type="ARBA" id="ARBA00022803"/>
    </source>
</evidence>
<dbReference type="GO" id="GO:0006368">
    <property type="term" value="P:transcription elongation by RNA polymerase II"/>
    <property type="evidence" value="ECO:0007669"/>
    <property type="project" value="TreeGrafter"/>
</dbReference>
<proteinExistence type="predicted"/>
<dbReference type="Pfam" id="PF13181">
    <property type="entry name" value="TPR_8"/>
    <property type="match status" value="2"/>
</dbReference>
<dbReference type="SUPFAM" id="SSF48452">
    <property type="entry name" value="TPR-like"/>
    <property type="match status" value="1"/>
</dbReference>
<reference evidence="4 5" key="1">
    <citation type="submission" date="2019-09" db="EMBL/GenBank/DDBJ databases">
        <authorList>
            <person name="Ou C."/>
        </authorList>
    </citation>
    <scope>NUCLEOTIDE SEQUENCE [LARGE SCALE GENOMIC DNA]</scope>
    <source>
        <strain evidence="4">S2</strain>
        <tissue evidence="4">Leaf</tissue>
    </source>
</reference>
<dbReference type="OrthoDB" id="343875at2759"/>
<evidence type="ECO:0000313" key="5">
    <source>
        <dbReference type="Proteomes" id="UP000327157"/>
    </source>
</evidence>
<name>A0A5N5GUK1_9ROSA</name>